<proteinExistence type="predicted"/>
<dbReference type="KEGG" id="fer:FNB15_16385"/>
<keyword evidence="2" id="KW-1185">Reference proteome</keyword>
<protein>
    <submittedName>
        <fullName evidence="1">Uncharacterized protein</fullName>
    </submittedName>
</protein>
<reference evidence="1 2" key="1">
    <citation type="submission" date="2019-07" db="EMBL/GenBank/DDBJ databases">
        <title>Genome sequencing for Ferrovibrio sp. K5.</title>
        <authorList>
            <person name="Park S.-J."/>
        </authorList>
    </citation>
    <scope>NUCLEOTIDE SEQUENCE [LARGE SCALE GENOMIC DNA]</scope>
    <source>
        <strain evidence="1 2">K5</strain>
    </source>
</reference>
<evidence type="ECO:0000313" key="1">
    <source>
        <dbReference type="EMBL" id="QDO98754.1"/>
    </source>
</evidence>
<gene>
    <name evidence="1" type="ORF">FNB15_16385</name>
</gene>
<dbReference type="EMBL" id="CP041636">
    <property type="protein sequence ID" value="QDO98754.1"/>
    <property type="molecule type" value="Genomic_DNA"/>
</dbReference>
<name>A0A516H4P0_9PROT</name>
<dbReference type="OrthoDB" id="7351144at2"/>
<dbReference type="AlphaFoldDB" id="A0A516H4P0"/>
<organism evidence="1 2">
    <name type="scientific">Ferrovibrio terrae</name>
    <dbReference type="NCBI Taxonomy" id="2594003"/>
    <lineage>
        <taxon>Bacteria</taxon>
        <taxon>Pseudomonadati</taxon>
        <taxon>Pseudomonadota</taxon>
        <taxon>Alphaproteobacteria</taxon>
        <taxon>Rhodospirillales</taxon>
        <taxon>Rhodospirillaceae</taxon>
        <taxon>Ferrovibrio</taxon>
    </lineage>
</organism>
<accession>A0A516H4P0</accession>
<sequence length="398" mass="44634">MVFGSMFGAGSRAFAYEIYVQVDGRWRLDKRLEGQASNTQNANEQLEKSAIAQANALLNMGDFQAVKVLRSRERSDGFGTQSEIFNKVATARPKTMATRPYKGVFPVCDTIFDMAKRPSVKAFGTVFREFLDKQNATAIELLHSPQHQRKLNDMSSFMRAGIYALAGAQTQPGLPGQAERSKKLEALFDKLMAHTRNALAEKNLPAFENNDYARLYERLSQRMKDDELRFTFFFQTTKVTQSLSSYAARLDLALNDMIERPMHGTAVLLDEISAACMDSTTLIQDLLGSRPGLSEALIALADLSAGKLEMPAKPDPLLEKVNRLLGENKLPLCADTLWERILSNLSSKALLSKNEPRKEWQMSRNLSHKLSSLAPESYKEAIDHAGRMRLERARNMES</sequence>
<dbReference type="Proteomes" id="UP000317496">
    <property type="component" value="Chromosome"/>
</dbReference>
<dbReference type="RefSeq" id="WP_144069735.1">
    <property type="nucleotide sequence ID" value="NZ_CP041636.1"/>
</dbReference>
<evidence type="ECO:0000313" key="2">
    <source>
        <dbReference type="Proteomes" id="UP000317496"/>
    </source>
</evidence>